<gene>
    <name evidence="2" type="ORF">BCV69DRAFT_285710</name>
</gene>
<evidence type="ECO:0000313" key="2">
    <source>
        <dbReference type="EMBL" id="PWN17829.1"/>
    </source>
</evidence>
<feature type="compositionally biased region" description="Low complexity" evidence="1">
    <location>
        <begin position="332"/>
        <end position="343"/>
    </location>
</feature>
<feature type="region of interest" description="Disordered" evidence="1">
    <location>
        <begin position="293"/>
        <end position="358"/>
    </location>
</feature>
<name>A0A316TWK8_9BASI</name>
<protein>
    <submittedName>
        <fullName evidence="2">Uncharacterized protein</fullName>
    </submittedName>
</protein>
<dbReference type="OrthoDB" id="10656585at2759"/>
<dbReference type="RefSeq" id="XP_025344989.1">
    <property type="nucleotide sequence ID" value="XM_025493479.1"/>
</dbReference>
<feature type="compositionally biased region" description="Low complexity" evidence="1">
    <location>
        <begin position="293"/>
        <end position="305"/>
    </location>
</feature>
<dbReference type="GeneID" id="37015213"/>
<dbReference type="EMBL" id="KZ819340">
    <property type="protein sequence ID" value="PWN17829.1"/>
    <property type="molecule type" value="Genomic_DNA"/>
</dbReference>
<keyword evidence="3" id="KW-1185">Reference proteome</keyword>
<evidence type="ECO:0000313" key="3">
    <source>
        <dbReference type="Proteomes" id="UP000245942"/>
    </source>
</evidence>
<sequence length="358" mass="37648">MGNSSSRSSSSGPTIVAEAIEPLPRYSDLCCILGGVNRREHTLLKVALGFGGVTGKLSVKDVRRQGAVVLKSESKSNRKRTITYINTPQGHQLLRVEGTHECVGFRKGCFMTPRGIAGPDGEYIVPAANSGAGPRHSDAATSTASSTSHSSGMDTSYNPQSDLAFTARALDCTFFEWGVELRSNLSQDGQNNAGPASIWVQENVGMGTVDFTWEGRIVARIGANPGGSIVWNGEKFDVAKNSVAMVIAPGMDWVLISTMCILLLCRQSEHDAGLSTRAGDLSLLSSLLDARSDLNSSSKSSNSIGGKSGGSRGESHRSRASGPGPVSSGMVASRSGSGSIASAPRKVHAQRIIEEDDY</sequence>
<reference evidence="2 3" key="1">
    <citation type="journal article" date="2018" name="Mol. Biol. Evol.">
        <title>Broad Genomic Sampling Reveals a Smut Pathogenic Ancestry of the Fungal Clade Ustilaginomycotina.</title>
        <authorList>
            <person name="Kijpornyongpan T."/>
            <person name="Mondo S.J."/>
            <person name="Barry K."/>
            <person name="Sandor L."/>
            <person name="Lee J."/>
            <person name="Lipzen A."/>
            <person name="Pangilinan J."/>
            <person name="LaButti K."/>
            <person name="Hainaut M."/>
            <person name="Henrissat B."/>
            <person name="Grigoriev I.V."/>
            <person name="Spatafora J.W."/>
            <person name="Aime M.C."/>
        </authorList>
    </citation>
    <scope>NUCLEOTIDE SEQUENCE [LARGE SCALE GENOMIC DNA]</scope>
    <source>
        <strain evidence="2 3">MCA 4718</strain>
    </source>
</reference>
<feature type="compositionally biased region" description="Low complexity" evidence="1">
    <location>
        <begin position="139"/>
        <end position="151"/>
    </location>
</feature>
<evidence type="ECO:0000256" key="1">
    <source>
        <dbReference type="SAM" id="MobiDB-lite"/>
    </source>
</evidence>
<proteinExistence type="predicted"/>
<feature type="region of interest" description="Disordered" evidence="1">
    <location>
        <begin position="128"/>
        <end position="156"/>
    </location>
</feature>
<dbReference type="Proteomes" id="UP000245942">
    <property type="component" value="Unassembled WGS sequence"/>
</dbReference>
<organism evidence="2 3">
    <name type="scientific">Pseudomicrostroma glucosiphilum</name>
    <dbReference type="NCBI Taxonomy" id="1684307"/>
    <lineage>
        <taxon>Eukaryota</taxon>
        <taxon>Fungi</taxon>
        <taxon>Dikarya</taxon>
        <taxon>Basidiomycota</taxon>
        <taxon>Ustilaginomycotina</taxon>
        <taxon>Exobasidiomycetes</taxon>
        <taxon>Microstromatales</taxon>
        <taxon>Microstromatales incertae sedis</taxon>
        <taxon>Pseudomicrostroma</taxon>
    </lineage>
</organism>
<accession>A0A316TWK8</accession>
<dbReference type="AlphaFoldDB" id="A0A316TWK8"/>